<dbReference type="AlphaFoldDB" id="A0AAU2VT15"/>
<protein>
    <submittedName>
        <fullName evidence="1">Uncharacterized protein</fullName>
    </submittedName>
</protein>
<reference evidence="1" key="1">
    <citation type="submission" date="2022-10" db="EMBL/GenBank/DDBJ databases">
        <title>The complete genomes of actinobacterial strains from the NBC collection.</title>
        <authorList>
            <person name="Joergensen T.S."/>
            <person name="Alvarez Arevalo M."/>
            <person name="Sterndorff E.B."/>
            <person name="Faurdal D."/>
            <person name="Vuksanovic O."/>
            <person name="Mourched A.-S."/>
            <person name="Charusanti P."/>
            <person name="Shaw S."/>
            <person name="Blin K."/>
            <person name="Weber T."/>
        </authorList>
    </citation>
    <scope>NUCLEOTIDE SEQUENCE</scope>
    <source>
        <strain evidence="1">NBC_00008</strain>
    </source>
</reference>
<proteinExistence type="predicted"/>
<dbReference type="EMBL" id="CP108313">
    <property type="protein sequence ID" value="WTW70787.1"/>
    <property type="molecule type" value="Genomic_DNA"/>
</dbReference>
<gene>
    <name evidence="1" type="ORF">OG398_22250</name>
</gene>
<organism evidence="1">
    <name type="scientific">Streptomyces sp. NBC_00008</name>
    <dbReference type="NCBI Taxonomy" id="2903610"/>
    <lineage>
        <taxon>Bacteria</taxon>
        <taxon>Bacillati</taxon>
        <taxon>Actinomycetota</taxon>
        <taxon>Actinomycetes</taxon>
        <taxon>Kitasatosporales</taxon>
        <taxon>Streptomycetaceae</taxon>
        <taxon>Streptomyces</taxon>
    </lineage>
</organism>
<accession>A0AAU2VT15</accession>
<name>A0AAU2VT15_9ACTN</name>
<evidence type="ECO:0000313" key="1">
    <source>
        <dbReference type="EMBL" id="WTW70787.1"/>
    </source>
</evidence>
<sequence>MRHDDPAAHESLDLAWDPDEGVLGKLRSAIFDAELAATYVALLNSIEIPEGEPLHADFVRLIWFAPIFTEWQIDEVVKQGAERQAVVKFGDQVRERVMELLGTP</sequence>